<dbReference type="Proteomes" id="UP000887580">
    <property type="component" value="Unplaced"/>
</dbReference>
<sequence length="468" mass="52286">MVLLKSFFVFFVVFVQSSFGAPSSRKKQDLPKAAYYERIGNSKVFVFKSSINSTVFSQIIGNDKSRKNDDSPFYTVNLGTLVSKFQEWQREMPRVKPFYSVKTNNEPVILSTLAALGSGFDCASKNEINMILGNNKLTTPENIIFAHTIKPEKFILHADKMGINKMTFDNEEELYKVKKFHSNPRMVLRINVSDPTASHKLGSKFGSNPVTDAPKLLEKAAELGLKVIGISFHIGSGATKEETYGIGIKYARDLFDKGFELGHNMTLLDIGGGYPGNDTDEEISLQKIAKVVNTALDKYFPESGNYEIIAEPGRYFATAPVSVTANIVSSVEIKAERITKKPTDSNITAYSYYLNDGVYGTFACKVADFCPTISSFPLFPKKNQTQYISAVWGPTCSDSDLIEEQTNLPHMEVGEWLYYPYMGAYSIVLATDFNGFERAKGYYCIDEKSLQYIKSRKAAKLDLVSVLF</sequence>
<proteinExistence type="predicted"/>
<dbReference type="WBParaSite" id="PS1159_v2.g18016.t1">
    <property type="protein sequence ID" value="PS1159_v2.g18016.t1"/>
    <property type="gene ID" value="PS1159_v2.g18016"/>
</dbReference>
<protein>
    <submittedName>
        <fullName evidence="2">Ornithine decarboxylase</fullName>
    </submittedName>
</protein>
<accession>A0AC35FJC6</accession>
<evidence type="ECO:0000313" key="2">
    <source>
        <dbReference type="WBParaSite" id="PS1159_v2.g18016.t1"/>
    </source>
</evidence>
<organism evidence="1 2">
    <name type="scientific">Panagrolaimus sp. PS1159</name>
    <dbReference type="NCBI Taxonomy" id="55785"/>
    <lineage>
        <taxon>Eukaryota</taxon>
        <taxon>Metazoa</taxon>
        <taxon>Ecdysozoa</taxon>
        <taxon>Nematoda</taxon>
        <taxon>Chromadorea</taxon>
        <taxon>Rhabditida</taxon>
        <taxon>Tylenchina</taxon>
        <taxon>Panagrolaimomorpha</taxon>
        <taxon>Panagrolaimoidea</taxon>
        <taxon>Panagrolaimidae</taxon>
        <taxon>Panagrolaimus</taxon>
    </lineage>
</organism>
<reference evidence="2" key="1">
    <citation type="submission" date="2022-11" db="UniProtKB">
        <authorList>
            <consortium name="WormBaseParasite"/>
        </authorList>
    </citation>
    <scope>IDENTIFICATION</scope>
</reference>
<evidence type="ECO:0000313" key="1">
    <source>
        <dbReference type="Proteomes" id="UP000887580"/>
    </source>
</evidence>
<name>A0AC35FJC6_9BILA</name>